<organism evidence="7 8">
    <name type="scientific">Streptomyces sirii</name>
    <dbReference type="NCBI Taxonomy" id="3127701"/>
    <lineage>
        <taxon>Bacteria</taxon>
        <taxon>Bacillati</taxon>
        <taxon>Actinomycetota</taxon>
        <taxon>Actinomycetes</taxon>
        <taxon>Kitasatosporales</taxon>
        <taxon>Streptomycetaceae</taxon>
        <taxon>Streptomyces</taxon>
    </lineage>
</organism>
<keyword evidence="1" id="KW-0805">Transcription regulation</keyword>
<protein>
    <submittedName>
        <fullName evidence="7">TetR family transcriptional regulator</fullName>
    </submittedName>
</protein>
<dbReference type="Pfam" id="PF00440">
    <property type="entry name" value="TetR_N"/>
    <property type="match status" value="1"/>
</dbReference>
<name>A0ABZ2R6C5_9ACTN</name>
<feature type="DNA-binding region" description="H-T-H motif" evidence="4">
    <location>
        <begin position="66"/>
        <end position="85"/>
    </location>
</feature>
<dbReference type="PANTHER" id="PTHR30055">
    <property type="entry name" value="HTH-TYPE TRANSCRIPTIONAL REGULATOR RUTR"/>
    <property type="match status" value="1"/>
</dbReference>
<keyword evidence="8" id="KW-1185">Reference proteome</keyword>
<evidence type="ECO:0000256" key="4">
    <source>
        <dbReference type="PROSITE-ProRule" id="PRU00335"/>
    </source>
</evidence>
<feature type="region of interest" description="Disordered" evidence="5">
    <location>
        <begin position="1"/>
        <end position="44"/>
    </location>
</feature>
<keyword evidence="3" id="KW-0804">Transcription</keyword>
<dbReference type="PROSITE" id="PS50977">
    <property type="entry name" value="HTH_TETR_2"/>
    <property type="match status" value="1"/>
</dbReference>
<reference evidence="7 8" key="1">
    <citation type="submission" date="2024-03" db="EMBL/GenBank/DDBJ databases">
        <title>The complete genome of Streptomyces sirii sp.nov.</title>
        <authorList>
            <person name="Zakalyukina Y.V."/>
            <person name="Belik A.R."/>
            <person name="Biryukov M.V."/>
            <person name="Baturina O.A."/>
            <person name="Kabilov M.R."/>
        </authorList>
    </citation>
    <scope>NUCLEOTIDE SEQUENCE [LARGE SCALE GENOMIC DNA]</scope>
    <source>
        <strain evidence="7 8">BP-8</strain>
    </source>
</reference>
<evidence type="ECO:0000259" key="6">
    <source>
        <dbReference type="PROSITE" id="PS50977"/>
    </source>
</evidence>
<feature type="compositionally biased region" description="Basic and acidic residues" evidence="5">
    <location>
        <begin position="13"/>
        <end position="44"/>
    </location>
</feature>
<evidence type="ECO:0000313" key="7">
    <source>
        <dbReference type="EMBL" id="WXK81347.1"/>
    </source>
</evidence>
<dbReference type="Gene3D" id="1.10.357.10">
    <property type="entry name" value="Tetracycline Repressor, domain 2"/>
    <property type="match status" value="1"/>
</dbReference>
<proteinExistence type="predicted"/>
<evidence type="ECO:0000256" key="1">
    <source>
        <dbReference type="ARBA" id="ARBA00023015"/>
    </source>
</evidence>
<feature type="domain" description="HTH tetR-type" evidence="6">
    <location>
        <begin position="43"/>
        <end position="103"/>
    </location>
</feature>
<sequence>MSRDTRTQSAEADTTKAGDAKSPDIKAADTRAADTKAADTKAPATKEKLLEGALRTLAEQGIAKTSARSIAAAAGVNQALVFYHFGSVDELLAAACRHGAEQRVARYRARLAKIGSLAELLAFGREMHIEERAAGQVAFLGQLLAAAQTQPRLAPATAAGLQLWIDEIEKVLARVLDGSPIAEFTDIPGLARAVAASFVGLELYEGVDERGATLALDALEQLAVLAAALDELGPLAQRVVRHRLRSTTRP</sequence>
<evidence type="ECO:0000256" key="2">
    <source>
        <dbReference type="ARBA" id="ARBA00023125"/>
    </source>
</evidence>
<dbReference type="EMBL" id="CP147982">
    <property type="protein sequence ID" value="WXK81347.1"/>
    <property type="molecule type" value="Genomic_DNA"/>
</dbReference>
<dbReference type="PANTHER" id="PTHR30055:SF234">
    <property type="entry name" value="HTH-TYPE TRANSCRIPTIONAL REGULATOR BETI"/>
    <property type="match status" value="1"/>
</dbReference>
<keyword evidence="2 4" id="KW-0238">DNA-binding</keyword>
<accession>A0ABZ2R6C5</accession>
<dbReference type="SUPFAM" id="SSF46689">
    <property type="entry name" value="Homeodomain-like"/>
    <property type="match status" value="1"/>
</dbReference>
<evidence type="ECO:0000313" key="8">
    <source>
        <dbReference type="Proteomes" id="UP001626628"/>
    </source>
</evidence>
<evidence type="ECO:0000256" key="5">
    <source>
        <dbReference type="SAM" id="MobiDB-lite"/>
    </source>
</evidence>
<gene>
    <name evidence="7" type="ORF">WAB15_38035</name>
</gene>
<dbReference type="InterPro" id="IPR009057">
    <property type="entry name" value="Homeodomain-like_sf"/>
</dbReference>
<dbReference type="InterPro" id="IPR001647">
    <property type="entry name" value="HTH_TetR"/>
</dbReference>
<evidence type="ECO:0000256" key="3">
    <source>
        <dbReference type="ARBA" id="ARBA00023163"/>
    </source>
</evidence>
<dbReference type="PRINTS" id="PR00455">
    <property type="entry name" value="HTHTETR"/>
</dbReference>
<dbReference type="RefSeq" id="WP_407289111.1">
    <property type="nucleotide sequence ID" value="NZ_CP147982.1"/>
</dbReference>
<dbReference type="Proteomes" id="UP001626628">
    <property type="component" value="Chromosome"/>
</dbReference>
<dbReference type="InterPro" id="IPR050109">
    <property type="entry name" value="HTH-type_TetR-like_transc_reg"/>
</dbReference>